<reference evidence="4" key="1">
    <citation type="submission" date="2022-01" db="EMBL/GenBank/DDBJ databases">
        <authorList>
            <person name="Jo J.-H."/>
            <person name="Im W.-T."/>
        </authorList>
    </citation>
    <scope>NUCLEOTIDE SEQUENCE</scope>
    <source>
        <strain evidence="4">XY25</strain>
    </source>
</reference>
<feature type="transmembrane region" description="Helical" evidence="2">
    <location>
        <begin position="81"/>
        <end position="105"/>
    </location>
</feature>
<dbReference type="SUPFAM" id="SSF51735">
    <property type="entry name" value="NAD(P)-binding Rossmann-fold domains"/>
    <property type="match status" value="1"/>
</dbReference>
<dbReference type="EMBL" id="JAKLTN010000001">
    <property type="protein sequence ID" value="MCG2576656.1"/>
    <property type="molecule type" value="Genomic_DNA"/>
</dbReference>
<dbReference type="SUPFAM" id="SSF116726">
    <property type="entry name" value="TrkA C-terminal domain-like"/>
    <property type="match status" value="1"/>
</dbReference>
<dbReference type="InterPro" id="IPR036721">
    <property type="entry name" value="RCK_C_sf"/>
</dbReference>
<dbReference type="SUPFAM" id="SSF81324">
    <property type="entry name" value="Voltage-gated potassium channels"/>
    <property type="match status" value="1"/>
</dbReference>
<dbReference type="PANTHER" id="PTHR43833:SF9">
    <property type="entry name" value="POTASSIUM CHANNEL PROTEIN YUGO-RELATED"/>
    <property type="match status" value="1"/>
</dbReference>
<dbReference type="PROSITE" id="PS51201">
    <property type="entry name" value="RCK_N"/>
    <property type="match status" value="1"/>
</dbReference>
<gene>
    <name evidence="4" type="ORF">LZ012_06565</name>
</gene>
<dbReference type="Pfam" id="PF02254">
    <property type="entry name" value="TrkA_N"/>
    <property type="match status" value="1"/>
</dbReference>
<dbReference type="InterPro" id="IPR050721">
    <property type="entry name" value="Trk_Ktr_HKT_K-transport"/>
</dbReference>
<comment type="subcellular location">
    <subcellularLocation>
        <location evidence="1">Cell membrane</location>
        <topology evidence="1">Multi-pass membrane protein</topology>
    </subcellularLocation>
</comment>
<dbReference type="Gene3D" id="3.30.70.1450">
    <property type="entry name" value="Regulator of K+ conductance, C-terminal domain"/>
    <property type="match status" value="1"/>
</dbReference>
<evidence type="ECO:0000256" key="2">
    <source>
        <dbReference type="SAM" id="Phobius"/>
    </source>
</evidence>
<evidence type="ECO:0000256" key="1">
    <source>
        <dbReference type="ARBA" id="ARBA00004651"/>
    </source>
</evidence>
<organism evidence="4 5">
    <name type="scientific">Dechloromonas hankyongensis</name>
    <dbReference type="NCBI Taxonomy" id="2908002"/>
    <lineage>
        <taxon>Bacteria</taxon>
        <taxon>Pseudomonadati</taxon>
        <taxon>Pseudomonadota</taxon>
        <taxon>Betaproteobacteria</taxon>
        <taxon>Rhodocyclales</taxon>
        <taxon>Azonexaceae</taxon>
        <taxon>Dechloromonas</taxon>
    </lineage>
</organism>
<dbReference type="PANTHER" id="PTHR43833">
    <property type="entry name" value="POTASSIUM CHANNEL PROTEIN 2-RELATED-RELATED"/>
    <property type="match status" value="1"/>
</dbReference>
<dbReference type="Pfam" id="PF07885">
    <property type="entry name" value="Ion_trans_2"/>
    <property type="match status" value="1"/>
</dbReference>
<name>A0ABS9K0G9_9RHOO</name>
<keyword evidence="2" id="KW-0472">Membrane</keyword>
<protein>
    <submittedName>
        <fullName evidence="4">NAD-binding protein</fullName>
    </submittedName>
</protein>
<keyword evidence="2" id="KW-0812">Transmembrane</keyword>
<dbReference type="InterPro" id="IPR013099">
    <property type="entry name" value="K_chnl_dom"/>
</dbReference>
<sequence>MSNNGGMGPINTLQTGYILRLLYFAIGALVFVHMFGTIGYMVLTEHKYSWFDCFYMTFITVATIGFGEIIDMSSNEPARMLTVVIGILGAGNLSLLFSVVTVALLETDLNGTLRRRRMEKLIKKLKGHYLLCGYGRVGRNIAHELEATNRHFVGIDEELHLLADYKEKNPGFLYLHGDASDDDVLLAAGLGDAKGLFAVTGDDSRNLMIVLTAKQLKPELRVVARCTETRNIEKMRKAGADAIVSPDFTGGMRIASAMIRPHVVSFLDEMLKSEKNLRVEEVAVPAGFIPKPLGSLKLRSAHYVLLAVRERNGDWQFNPDKDFLLKPGFTVIAMASPVGRTEIETLLIDTAS</sequence>
<comment type="caution">
    <text evidence="4">The sequence shown here is derived from an EMBL/GenBank/DDBJ whole genome shotgun (WGS) entry which is preliminary data.</text>
</comment>
<feature type="domain" description="RCK N-terminal" evidence="3">
    <location>
        <begin position="126"/>
        <end position="244"/>
    </location>
</feature>
<dbReference type="InterPro" id="IPR003148">
    <property type="entry name" value="RCK_N"/>
</dbReference>
<dbReference type="Gene3D" id="3.40.50.720">
    <property type="entry name" value="NAD(P)-binding Rossmann-like Domain"/>
    <property type="match status" value="1"/>
</dbReference>
<evidence type="ECO:0000313" key="4">
    <source>
        <dbReference type="EMBL" id="MCG2576656.1"/>
    </source>
</evidence>
<keyword evidence="2" id="KW-1133">Transmembrane helix</keyword>
<feature type="transmembrane region" description="Helical" evidence="2">
    <location>
        <begin position="21"/>
        <end position="42"/>
    </location>
</feature>
<proteinExistence type="predicted"/>
<keyword evidence="5" id="KW-1185">Reference proteome</keyword>
<evidence type="ECO:0000313" key="5">
    <source>
        <dbReference type="Proteomes" id="UP001165384"/>
    </source>
</evidence>
<dbReference type="Gene3D" id="1.10.287.70">
    <property type="match status" value="1"/>
</dbReference>
<dbReference type="RefSeq" id="WP_275708833.1">
    <property type="nucleotide sequence ID" value="NZ_JAKLTN010000001.1"/>
</dbReference>
<evidence type="ECO:0000259" key="3">
    <source>
        <dbReference type="PROSITE" id="PS51201"/>
    </source>
</evidence>
<dbReference type="Proteomes" id="UP001165384">
    <property type="component" value="Unassembled WGS sequence"/>
</dbReference>
<feature type="transmembrane region" description="Helical" evidence="2">
    <location>
        <begin position="48"/>
        <end position="69"/>
    </location>
</feature>
<dbReference type="InterPro" id="IPR036291">
    <property type="entry name" value="NAD(P)-bd_dom_sf"/>
</dbReference>
<accession>A0ABS9K0G9</accession>